<proteinExistence type="predicted"/>
<evidence type="ECO:0000313" key="3">
    <source>
        <dbReference type="EMBL" id="OBZ71241.1"/>
    </source>
</evidence>
<dbReference type="AlphaFoldDB" id="A0A1C7M2S8"/>
<feature type="region of interest" description="Disordered" evidence="1">
    <location>
        <begin position="1"/>
        <end position="27"/>
    </location>
</feature>
<dbReference type="EMBL" id="LUGG01000011">
    <property type="protein sequence ID" value="OBZ71241.1"/>
    <property type="molecule type" value="Genomic_DNA"/>
</dbReference>
<dbReference type="Proteomes" id="UP000092993">
    <property type="component" value="Unassembled WGS sequence"/>
</dbReference>
<reference evidence="3 4" key="1">
    <citation type="submission" date="2016-03" db="EMBL/GenBank/DDBJ databases">
        <title>Whole genome sequencing of Grifola frondosa 9006-11.</title>
        <authorList>
            <person name="Min B."/>
            <person name="Park H."/>
            <person name="Kim J.-G."/>
            <person name="Cho H."/>
            <person name="Oh Y.-L."/>
            <person name="Kong W.-S."/>
            <person name="Choi I.-G."/>
        </authorList>
    </citation>
    <scope>NUCLEOTIDE SEQUENCE [LARGE SCALE GENOMIC DNA]</scope>
    <source>
        <strain evidence="3 4">9006-11</strain>
    </source>
</reference>
<evidence type="ECO:0000256" key="2">
    <source>
        <dbReference type="SAM" id="Phobius"/>
    </source>
</evidence>
<feature type="compositionally biased region" description="Basic and acidic residues" evidence="1">
    <location>
        <begin position="1"/>
        <end position="11"/>
    </location>
</feature>
<organism evidence="3 4">
    <name type="scientific">Grifola frondosa</name>
    <name type="common">Maitake</name>
    <name type="synonym">Polyporus frondosus</name>
    <dbReference type="NCBI Taxonomy" id="5627"/>
    <lineage>
        <taxon>Eukaryota</taxon>
        <taxon>Fungi</taxon>
        <taxon>Dikarya</taxon>
        <taxon>Basidiomycota</taxon>
        <taxon>Agaricomycotina</taxon>
        <taxon>Agaricomycetes</taxon>
        <taxon>Polyporales</taxon>
        <taxon>Grifolaceae</taxon>
        <taxon>Grifola</taxon>
    </lineage>
</organism>
<keyword evidence="2" id="KW-1133">Transmembrane helix</keyword>
<sequence length="413" mass="45191">MSGRGLRDFRHPVRPQATSTRTPRTIPSNRMASRLSFLSTISLIRTPSIAESVAASTHAPTGSTQSGRQPRSGEIKLLASRAGMVPLRPTFIISIVAMLSILFIVSISCAFIGAQDEKSSFASLLDEVASETPGIVLLGDDVDVDIDEPSVTIRCSCGMPAMPLNIFVDSAQHPAAMYNPSQFPFVSGTGQRRSIQNLIQFDSDHVLDVHEARLYPFDTYRLTSTLRAESTNNQSVPIQKLCTLKVTSSFVISPTDIDSYSLDSNGTQQPTRDIDLLVSRPTEARSFALLLFGVNWMLAHTTVGLVTLAWNVDGAEKILQYLLLAFIILLVIPQLRNAMPDAPGFDGVLVDSIGFFPQMLVSGAAAIALLTMMGKRELQRPDNHVPPEEKQETESGTISKGLERMRRQTRNVY</sequence>
<feature type="transmembrane region" description="Helical" evidence="2">
    <location>
        <begin position="318"/>
        <end position="335"/>
    </location>
</feature>
<accession>A0A1C7M2S8</accession>
<feature type="region of interest" description="Disordered" evidence="1">
    <location>
        <begin position="378"/>
        <end position="401"/>
    </location>
</feature>
<dbReference type="OrthoDB" id="2117972at2759"/>
<feature type="transmembrane region" description="Helical" evidence="2">
    <location>
        <begin position="287"/>
        <end position="311"/>
    </location>
</feature>
<evidence type="ECO:0008006" key="5">
    <source>
        <dbReference type="Google" id="ProtNLM"/>
    </source>
</evidence>
<feature type="transmembrane region" description="Helical" evidence="2">
    <location>
        <begin position="91"/>
        <end position="114"/>
    </location>
</feature>
<comment type="caution">
    <text evidence="3">The sequence shown here is derived from an EMBL/GenBank/DDBJ whole genome shotgun (WGS) entry which is preliminary data.</text>
</comment>
<keyword evidence="2" id="KW-0472">Membrane</keyword>
<feature type="compositionally biased region" description="Polar residues" evidence="1">
    <location>
        <begin position="16"/>
        <end position="27"/>
    </location>
</feature>
<feature type="transmembrane region" description="Helical" evidence="2">
    <location>
        <begin position="355"/>
        <end position="373"/>
    </location>
</feature>
<feature type="compositionally biased region" description="Basic and acidic residues" evidence="1">
    <location>
        <begin position="378"/>
        <end position="393"/>
    </location>
</feature>
<keyword evidence="4" id="KW-1185">Reference proteome</keyword>
<dbReference type="STRING" id="5627.A0A1C7M2S8"/>
<gene>
    <name evidence="3" type="ORF">A0H81_08790</name>
</gene>
<keyword evidence="2" id="KW-0812">Transmembrane</keyword>
<evidence type="ECO:0000313" key="4">
    <source>
        <dbReference type="Proteomes" id="UP000092993"/>
    </source>
</evidence>
<protein>
    <recommendedName>
        <fullName evidence="5">DUF4436 domain-containing protein</fullName>
    </recommendedName>
</protein>
<dbReference type="OMA" id="NAMPDAP"/>
<name>A0A1C7M2S8_GRIFR</name>
<evidence type="ECO:0000256" key="1">
    <source>
        <dbReference type="SAM" id="MobiDB-lite"/>
    </source>
</evidence>